<dbReference type="InterPro" id="IPR029061">
    <property type="entry name" value="THDP-binding"/>
</dbReference>
<dbReference type="InterPro" id="IPR000399">
    <property type="entry name" value="TPP-bd_CS"/>
</dbReference>
<dbReference type="GO" id="GO:0005948">
    <property type="term" value="C:acetolactate synthase complex"/>
    <property type="evidence" value="ECO:0007669"/>
    <property type="project" value="TreeGrafter"/>
</dbReference>
<comment type="cofactor">
    <cofactor evidence="11">
        <name>Mg(2+)</name>
        <dbReference type="ChEBI" id="CHEBI:18420"/>
    </cofactor>
    <text evidence="11">Binds 1 Mg(2+) ion per subunit.</text>
</comment>
<keyword evidence="6 11" id="KW-0808">Transferase</keyword>
<evidence type="ECO:0000256" key="7">
    <source>
        <dbReference type="ARBA" id="ARBA00022723"/>
    </source>
</evidence>
<keyword evidence="8 11" id="KW-0460">Magnesium</keyword>
<dbReference type="CDD" id="cd07035">
    <property type="entry name" value="TPP_PYR_POX_like"/>
    <property type="match status" value="1"/>
</dbReference>
<protein>
    <recommendedName>
        <fullName evidence="11">Acetolactate synthase</fullName>
        <ecNumber evidence="11">2.2.1.6</ecNumber>
    </recommendedName>
</protein>
<keyword evidence="9 11" id="KW-0786">Thiamine pyrophosphate</keyword>
<keyword evidence="5 11" id="KW-0028">Amino-acid biosynthesis</keyword>
<feature type="region of interest" description="Disordered" evidence="12">
    <location>
        <begin position="66"/>
        <end position="108"/>
    </location>
</feature>
<evidence type="ECO:0000259" key="14">
    <source>
        <dbReference type="Pfam" id="PF02775"/>
    </source>
</evidence>
<evidence type="ECO:0000256" key="8">
    <source>
        <dbReference type="ARBA" id="ARBA00022842"/>
    </source>
</evidence>
<evidence type="ECO:0000256" key="9">
    <source>
        <dbReference type="ARBA" id="ARBA00023052"/>
    </source>
</evidence>
<dbReference type="GO" id="GO:0030976">
    <property type="term" value="F:thiamine pyrophosphate binding"/>
    <property type="evidence" value="ECO:0007669"/>
    <property type="project" value="UniProtKB-UniRule"/>
</dbReference>
<dbReference type="Pfam" id="PF02776">
    <property type="entry name" value="TPP_enzyme_N"/>
    <property type="match status" value="1"/>
</dbReference>
<dbReference type="AlphaFoldDB" id="A0A077QVB1"/>
<dbReference type="InterPro" id="IPR012000">
    <property type="entry name" value="Thiamin_PyroP_enz_cen_dom"/>
</dbReference>
<evidence type="ECO:0000259" key="15">
    <source>
        <dbReference type="Pfam" id="PF02776"/>
    </source>
</evidence>
<dbReference type="Gene3D" id="3.40.50.1220">
    <property type="entry name" value="TPP-binding domain"/>
    <property type="match status" value="1"/>
</dbReference>
<dbReference type="PANTHER" id="PTHR18968:SF13">
    <property type="entry name" value="ACETOLACTATE SYNTHASE CATALYTIC SUBUNIT, MITOCHONDRIAL"/>
    <property type="match status" value="1"/>
</dbReference>
<keyword evidence="10 11" id="KW-0100">Branched-chain amino acid biosynthesis</keyword>
<comment type="catalytic activity">
    <reaction evidence="11">
        <text>2 pyruvate + H(+) = (2S)-2-acetolactate + CO2</text>
        <dbReference type="Rhea" id="RHEA:25249"/>
        <dbReference type="ChEBI" id="CHEBI:15361"/>
        <dbReference type="ChEBI" id="CHEBI:15378"/>
        <dbReference type="ChEBI" id="CHEBI:16526"/>
        <dbReference type="ChEBI" id="CHEBI:58476"/>
        <dbReference type="EC" id="2.2.1.6"/>
    </reaction>
</comment>
<proteinExistence type="inferred from homology"/>
<dbReference type="GO" id="GO:0003984">
    <property type="term" value="F:acetolactate synthase activity"/>
    <property type="evidence" value="ECO:0007669"/>
    <property type="project" value="UniProtKB-EC"/>
</dbReference>
<dbReference type="SUPFAM" id="SSF52467">
    <property type="entry name" value="DHS-like NAD/FAD-binding domain"/>
    <property type="match status" value="1"/>
</dbReference>
<dbReference type="GO" id="GO:0009099">
    <property type="term" value="P:L-valine biosynthetic process"/>
    <property type="evidence" value="ECO:0007669"/>
    <property type="project" value="UniProtKB-UniPathway"/>
</dbReference>
<dbReference type="GO" id="GO:0000287">
    <property type="term" value="F:magnesium ion binding"/>
    <property type="evidence" value="ECO:0007669"/>
    <property type="project" value="UniProtKB-UniRule"/>
</dbReference>
<feature type="compositionally biased region" description="Polar residues" evidence="12">
    <location>
        <begin position="66"/>
        <end position="83"/>
    </location>
</feature>
<dbReference type="Pfam" id="PF00205">
    <property type="entry name" value="TPP_enzyme_M"/>
    <property type="match status" value="1"/>
</dbReference>
<name>A0A077QVB1_9BASI</name>
<feature type="domain" description="Thiamine pyrophosphate enzyme central" evidence="13">
    <location>
        <begin position="346"/>
        <end position="489"/>
    </location>
</feature>
<dbReference type="InterPro" id="IPR029035">
    <property type="entry name" value="DHS-like_NAD/FAD-binding_dom"/>
</dbReference>
<dbReference type="Pfam" id="PF02775">
    <property type="entry name" value="TPP_enzyme_C"/>
    <property type="match status" value="1"/>
</dbReference>
<evidence type="ECO:0000256" key="10">
    <source>
        <dbReference type="ARBA" id="ARBA00023304"/>
    </source>
</evidence>
<keyword evidence="7 11" id="KW-0479">Metal-binding</keyword>
<dbReference type="EMBL" id="HG529602">
    <property type="protein sequence ID" value="CDI54060.1"/>
    <property type="molecule type" value="Genomic_DNA"/>
</dbReference>
<dbReference type="FunFam" id="3.40.50.970:FF:000007">
    <property type="entry name" value="Acetolactate synthase"/>
    <property type="match status" value="1"/>
</dbReference>
<feature type="domain" description="Thiamine pyrophosphate enzyme TPP-binding" evidence="14">
    <location>
        <begin position="554"/>
        <end position="702"/>
    </location>
</feature>
<dbReference type="FunFam" id="3.40.50.1220:FF:000008">
    <property type="entry name" value="Acetolactate synthase"/>
    <property type="match status" value="1"/>
</dbReference>
<dbReference type="UniPathway" id="UPA00049">
    <property type="reaction ID" value="UER00059"/>
</dbReference>
<evidence type="ECO:0000256" key="4">
    <source>
        <dbReference type="ARBA" id="ARBA00007812"/>
    </source>
</evidence>
<comment type="pathway">
    <text evidence="3 11">Amino-acid biosynthesis; L-valine biosynthesis; L-valine from pyruvate: step 1/4.</text>
</comment>
<evidence type="ECO:0000256" key="2">
    <source>
        <dbReference type="ARBA" id="ARBA00004974"/>
    </source>
</evidence>
<evidence type="ECO:0000256" key="11">
    <source>
        <dbReference type="RuleBase" id="RU003591"/>
    </source>
</evidence>
<dbReference type="GO" id="GO:0009097">
    <property type="term" value="P:isoleucine biosynthetic process"/>
    <property type="evidence" value="ECO:0007669"/>
    <property type="project" value="UniProtKB-UniPathway"/>
</dbReference>
<organism evidence="16">
    <name type="scientific">Melanopsichium pennsylvanicum 4</name>
    <dbReference type="NCBI Taxonomy" id="1398559"/>
    <lineage>
        <taxon>Eukaryota</taxon>
        <taxon>Fungi</taxon>
        <taxon>Dikarya</taxon>
        <taxon>Basidiomycota</taxon>
        <taxon>Ustilaginomycotina</taxon>
        <taxon>Ustilaginomycetes</taxon>
        <taxon>Ustilaginales</taxon>
        <taxon>Ustilaginaceae</taxon>
        <taxon>Melanopsichium</taxon>
    </lineage>
</organism>
<dbReference type="NCBIfam" id="TIGR00118">
    <property type="entry name" value="acolac_lg"/>
    <property type="match status" value="1"/>
</dbReference>
<dbReference type="GO" id="GO:0005739">
    <property type="term" value="C:mitochondrion"/>
    <property type="evidence" value="ECO:0007669"/>
    <property type="project" value="UniProtKB-SubCell"/>
</dbReference>
<sequence length="737" mass="79870">MTSLAVQFARHQRHAFSAAASKFSAASTSSIVAGATSSTSFASTTPTVASATRAFSTAINNLPRSSRTNAALSRHISTNSPSKQAAAAAAAQTATSVRPEPSPAFQQSPRTIAPLTSRYDANTLDESFVGMSGGAIFHEMMLRHDVKHVFGYPGGAILPVFDAIYNSKHFDFVLPRREDGAGHMAEGYARVTGKPGVILVTSGPGATNVITPMQDAMSDGTPLVVFCGQVATSAIGSDAFQEADVVGISRSCTKWNVMVKDIAELPRRINEAFKIATSGRPGPVLVDLPKDVTAGILRQAIPYSQTQPNMITNLPSRQVARNRRGASFQHSANMRSSEQDVLTSELQEAARLITIAKRPIIYAGQGILSSPDGPRLLAKLAKEHNIPVTTTLQGLGAFDELDPLSLHMLGMHGSAYANLAMQDADLIIALGARFDDRVTGRVDKFAPHARAAALENRGGIIHFEVMPKNINKVVQATCAIEGDVVANLGKLMPYIQGKGQSRTEWHDLIKTWKDAYPFTFEPSKEGELMKPQEVIEALDAQVADQKDNVIISTGVGQHQMWAAQHYRWRHPRTWVSSGGLGTMGFGLPSCIGAKVAAPEKIVVDIDGDASFSMTAMELATAAQYNIGVKVLVLNNEFQGMVVQWQDLFYEKRYSHTEMHNPDFVKLAESMGVKAIRCDSIKDLPAKMKEFIEYDNNKPILFEARITKNEHVYPFCPASAGLHELIVHPSLKPIPKRS</sequence>
<reference evidence="16" key="1">
    <citation type="journal article" date="2014" name="Genome Biol. Evol.">
        <title>Gene Loss Rather Than Gene Gain Is Associated with a Host Jump from Monocots to Dicots in the Smut Fungus Melanopsichium pennsylvanicum.</title>
        <authorList>
            <person name="Sharma R."/>
            <person name="Mishra B."/>
            <person name="Runge F."/>
            <person name="Thines M."/>
        </authorList>
    </citation>
    <scope>NUCLEOTIDE SEQUENCE</scope>
    <source>
        <strain evidence="16">4</strain>
    </source>
</reference>
<evidence type="ECO:0000256" key="12">
    <source>
        <dbReference type="SAM" id="MobiDB-lite"/>
    </source>
</evidence>
<dbReference type="CDD" id="cd02015">
    <property type="entry name" value="TPP_AHAS"/>
    <property type="match status" value="1"/>
</dbReference>
<dbReference type="Gene3D" id="3.40.50.970">
    <property type="match status" value="2"/>
</dbReference>
<comment type="similarity">
    <text evidence="4 11">Belongs to the TPP enzyme family.</text>
</comment>
<comment type="cofactor">
    <cofactor evidence="11">
        <name>thiamine diphosphate</name>
        <dbReference type="ChEBI" id="CHEBI:58937"/>
    </cofactor>
    <text evidence="11">Binds 1 thiamine pyrophosphate per subunit.</text>
</comment>
<dbReference type="GO" id="GO:0050660">
    <property type="term" value="F:flavin adenine dinucleotide binding"/>
    <property type="evidence" value="ECO:0007669"/>
    <property type="project" value="InterPro"/>
</dbReference>
<evidence type="ECO:0000256" key="5">
    <source>
        <dbReference type="ARBA" id="ARBA00022605"/>
    </source>
</evidence>
<comment type="subcellular location">
    <subcellularLocation>
        <location evidence="1">Mitochondrion</location>
    </subcellularLocation>
</comment>
<accession>A0A077QVB1</accession>
<evidence type="ECO:0000256" key="3">
    <source>
        <dbReference type="ARBA" id="ARBA00005025"/>
    </source>
</evidence>
<dbReference type="SUPFAM" id="SSF52518">
    <property type="entry name" value="Thiamin diphosphate-binding fold (THDP-binding)"/>
    <property type="match status" value="2"/>
</dbReference>
<dbReference type="EC" id="2.2.1.6" evidence="11"/>
<dbReference type="InterPro" id="IPR045229">
    <property type="entry name" value="TPP_enz"/>
</dbReference>
<dbReference type="PANTHER" id="PTHR18968">
    <property type="entry name" value="THIAMINE PYROPHOSPHATE ENZYMES"/>
    <property type="match status" value="1"/>
</dbReference>
<evidence type="ECO:0000313" key="16">
    <source>
        <dbReference type="EMBL" id="CDI54060.1"/>
    </source>
</evidence>
<feature type="compositionally biased region" description="Low complexity" evidence="12">
    <location>
        <begin position="84"/>
        <end position="95"/>
    </location>
</feature>
<comment type="pathway">
    <text evidence="2 11">Amino-acid biosynthesis; L-isoleucine biosynthesis; L-isoleucine from 2-oxobutanoate: step 1/4.</text>
</comment>
<dbReference type="InterPro" id="IPR012001">
    <property type="entry name" value="Thiamin_PyroP_enz_TPP-bd_dom"/>
</dbReference>
<evidence type="ECO:0000259" key="13">
    <source>
        <dbReference type="Pfam" id="PF00205"/>
    </source>
</evidence>
<dbReference type="UniPathway" id="UPA00047">
    <property type="reaction ID" value="UER00055"/>
</dbReference>
<dbReference type="InterPro" id="IPR012846">
    <property type="entry name" value="Acetolactate_synth_lsu"/>
</dbReference>
<dbReference type="InterPro" id="IPR039368">
    <property type="entry name" value="AHAS_TPP"/>
</dbReference>
<feature type="domain" description="Thiamine pyrophosphate enzyme N-terminal TPP-binding" evidence="15">
    <location>
        <begin position="131"/>
        <end position="246"/>
    </location>
</feature>
<dbReference type="InterPro" id="IPR011766">
    <property type="entry name" value="TPP_enzyme_TPP-bd"/>
</dbReference>
<evidence type="ECO:0000256" key="1">
    <source>
        <dbReference type="ARBA" id="ARBA00004173"/>
    </source>
</evidence>
<evidence type="ECO:0000256" key="6">
    <source>
        <dbReference type="ARBA" id="ARBA00022679"/>
    </source>
</evidence>
<dbReference type="PROSITE" id="PS00187">
    <property type="entry name" value="TPP_ENZYMES"/>
    <property type="match status" value="1"/>
</dbReference>